<proteinExistence type="predicted"/>
<feature type="domain" description="Fibrinogen C-terminal" evidence="1">
    <location>
        <begin position="1"/>
        <end position="187"/>
    </location>
</feature>
<dbReference type="Pfam" id="PF00147">
    <property type="entry name" value="Fibrinogen_C"/>
    <property type="match status" value="1"/>
</dbReference>
<dbReference type="SUPFAM" id="SSF56496">
    <property type="entry name" value="Fibrinogen C-terminal domain-like"/>
    <property type="match status" value="1"/>
</dbReference>
<dbReference type="GO" id="GO:0005615">
    <property type="term" value="C:extracellular space"/>
    <property type="evidence" value="ECO:0007669"/>
    <property type="project" value="TreeGrafter"/>
</dbReference>
<evidence type="ECO:0000313" key="3">
    <source>
        <dbReference type="RefSeq" id="XP_022095922.1"/>
    </source>
</evidence>
<dbReference type="Gene3D" id="4.10.530.10">
    <property type="entry name" value="Gamma-fibrinogen Carboxyl Terminal Fragment, domain 2"/>
    <property type="match status" value="1"/>
</dbReference>
<accession>A0A8B7YT97</accession>
<dbReference type="PROSITE" id="PS51406">
    <property type="entry name" value="FIBRINOGEN_C_2"/>
    <property type="match status" value="1"/>
</dbReference>
<keyword evidence="2" id="KW-1185">Reference proteome</keyword>
<dbReference type="InterPro" id="IPR014716">
    <property type="entry name" value="Fibrinogen_a/b/g_C_1"/>
</dbReference>
<evidence type="ECO:0000259" key="1">
    <source>
        <dbReference type="PROSITE" id="PS51406"/>
    </source>
</evidence>
<dbReference type="Proteomes" id="UP000694845">
    <property type="component" value="Unplaced"/>
</dbReference>
<dbReference type="AlphaFoldDB" id="A0A8B7YT97"/>
<dbReference type="PANTHER" id="PTHR19143">
    <property type="entry name" value="FIBRINOGEN/TENASCIN/ANGIOPOEITIN"/>
    <property type="match status" value="1"/>
</dbReference>
<dbReference type="InterPro" id="IPR036056">
    <property type="entry name" value="Fibrinogen-like_C"/>
</dbReference>
<gene>
    <name evidence="3" type="primary">LOC110982082</name>
</gene>
<dbReference type="OMA" id="VWRSEMR"/>
<dbReference type="InterPro" id="IPR002181">
    <property type="entry name" value="Fibrinogen_a/b/g_C_dom"/>
</dbReference>
<dbReference type="GeneID" id="110982082"/>
<dbReference type="RefSeq" id="XP_022095922.1">
    <property type="nucleotide sequence ID" value="XM_022240230.1"/>
</dbReference>
<dbReference type="SMART" id="SM00186">
    <property type="entry name" value="FBG"/>
    <property type="match status" value="1"/>
</dbReference>
<sequence>MDAAGKGWIVFQRRFDGSVNFNRNWTEYRDGFGDLTGEFWLGNEKLRQLTSQKEWLLQTDLKFTGTNGHTKLLYRWPFRVEGDNYNLVKGSIGNSPLPTSQLPCQFSTYDKDNDGDYYHNCAASSTGGWWVNQCHSKLDLLTNLNGAYALPEESSNFDHRGFTWSYNGSVETTGQVWRSEMRLRRFRPYGKSL</sequence>
<dbReference type="OrthoDB" id="7972392at2759"/>
<dbReference type="Gene3D" id="3.90.215.10">
    <property type="entry name" value="Gamma Fibrinogen, chain A, domain 1"/>
    <property type="match status" value="1"/>
</dbReference>
<protein>
    <submittedName>
        <fullName evidence="3">Ficolin-3-like</fullName>
    </submittedName>
</protein>
<evidence type="ECO:0000313" key="2">
    <source>
        <dbReference type="Proteomes" id="UP000694845"/>
    </source>
</evidence>
<organism evidence="2 3">
    <name type="scientific">Acanthaster planci</name>
    <name type="common">Crown-of-thorns starfish</name>
    <dbReference type="NCBI Taxonomy" id="133434"/>
    <lineage>
        <taxon>Eukaryota</taxon>
        <taxon>Metazoa</taxon>
        <taxon>Echinodermata</taxon>
        <taxon>Eleutherozoa</taxon>
        <taxon>Asterozoa</taxon>
        <taxon>Asteroidea</taxon>
        <taxon>Valvatacea</taxon>
        <taxon>Valvatida</taxon>
        <taxon>Acanthasteridae</taxon>
        <taxon>Acanthaster</taxon>
    </lineage>
</organism>
<name>A0A8B7YT97_ACAPL</name>
<dbReference type="KEGG" id="aplc:110982082"/>
<dbReference type="InterPro" id="IPR050373">
    <property type="entry name" value="Fibrinogen_C-term_domain"/>
</dbReference>
<reference evidence="3" key="1">
    <citation type="submission" date="2025-08" db="UniProtKB">
        <authorList>
            <consortium name="RefSeq"/>
        </authorList>
    </citation>
    <scope>IDENTIFICATION</scope>
</reference>